<feature type="non-terminal residue" evidence="1">
    <location>
        <position position="160"/>
    </location>
</feature>
<keyword evidence="1" id="KW-0808">Transferase</keyword>
<comment type="caution">
    <text evidence="1">The sequence shown here is derived from an EMBL/GenBank/DDBJ whole genome shotgun (WGS) entry which is preliminary data.</text>
</comment>
<dbReference type="GO" id="GO:0003964">
    <property type="term" value="F:RNA-directed DNA polymerase activity"/>
    <property type="evidence" value="ECO:0007669"/>
    <property type="project" value="UniProtKB-KW"/>
</dbReference>
<evidence type="ECO:0000313" key="1">
    <source>
        <dbReference type="EMBL" id="MCI17289.1"/>
    </source>
</evidence>
<protein>
    <submittedName>
        <fullName evidence="1">RNA-directed DNA polymerase (Reverse transcriptase)</fullName>
    </submittedName>
</protein>
<dbReference type="Proteomes" id="UP000265520">
    <property type="component" value="Unassembled WGS sequence"/>
</dbReference>
<organism evidence="1 2">
    <name type="scientific">Trifolium medium</name>
    <dbReference type="NCBI Taxonomy" id="97028"/>
    <lineage>
        <taxon>Eukaryota</taxon>
        <taxon>Viridiplantae</taxon>
        <taxon>Streptophyta</taxon>
        <taxon>Embryophyta</taxon>
        <taxon>Tracheophyta</taxon>
        <taxon>Spermatophyta</taxon>
        <taxon>Magnoliopsida</taxon>
        <taxon>eudicotyledons</taxon>
        <taxon>Gunneridae</taxon>
        <taxon>Pentapetalae</taxon>
        <taxon>rosids</taxon>
        <taxon>fabids</taxon>
        <taxon>Fabales</taxon>
        <taxon>Fabaceae</taxon>
        <taxon>Papilionoideae</taxon>
        <taxon>50 kb inversion clade</taxon>
        <taxon>NPAAA clade</taxon>
        <taxon>Hologalegina</taxon>
        <taxon>IRL clade</taxon>
        <taxon>Trifolieae</taxon>
        <taxon>Trifolium</taxon>
    </lineage>
</organism>
<evidence type="ECO:0000313" key="2">
    <source>
        <dbReference type="Proteomes" id="UP000265520"/>
    </source>
</evidence>
<name>A0A392Q0C9_9FABA</name>
<reference evidence="1 2" key="1">
    <citation type="journal article" date="2018" name="Front. Plant Sci.">
        <title>Red Clover (Trifolium pratense) and Zigzag Clover (T. medium) - A Picture of Genomic Similarities and Differences.</title>
        <authorList>
            <person name="Dluhosova J."/>
            <person name="Istvanek J."/>
            <person name="Nedelnik J."/>
            <person name="Repkova J."/>
        </authorList>
    </citation>
    <scope>NUCLEOTIDE SEQUENCE [LARGE SCALE GENOMIC DNA]</scope>
    <source>
        <strain evidence="2">cv. 10/8</strain>
        <tissue evidence="1">Leaf</tissue>
    </source>
</reference>
<keyword evidence="1" id="KW-0548">Nucleotidyltransferase</keyword>
<proteinExistence type="predicted"/>
<keyword evidence="1" id="KW-0695">RNA-directed DNA polymerase</keyword>
<dbReference type="AlphaFoldDB" id="A0A392Q0C9"/>
<keyword evidence="2" id="KW-1185">Reference proteome</keyword>
<sequence length="160" mass="19337">MIAKQGWRIMDNPNLLVSRVLKARYFPNSSFFDANLGYNPNYSWRNLWGSRDILKRGCRWVVGDGSRVRVMGELWLRREEGKWLRSPQVEEVHNLYVNRIMVEEDKLIWDENKEGRYVVREGYRMLMKVKWRQDERSASRNWNGLWTVNAPPKARHVLWR</sequence>
<dbReference type="EMBL" id="LXQA010104771">
    <property type="protein sequence ID" value="MCI17289.1"/>
    <property type="molecule type" value="Genomic_DNA"/>
</dbReference>
<accession>A0A392Q0C9</accession>